<dbReference type="EMBL" id="MLAK01000091">
    <property type="protein sequence ID" value="OHT16604.1"/>
    <property type="molecule type" value="Genomic_DNA"/>
</dbReference>
<evidence type="ECO:0000313" key="2">
    <source>
        <dbReference type="Proteomes" id="UP000179807"/>
    </source>
</evidence>
<evidence type="ECO:0000313" key="1">
    <source>
        <dbReference type="EMBL" id="OHT16604.1"/>
    </source>
</evidence>
<dbReference type="SUPFAM" id="SSF50911">
    <property type="entry name" value="Mannose 6-phosphate receptor domain"/>
    <property type="match status" value="1"/>
</dbReference>
<comment type="caution">
    <text evidence="1">The sequence shown here is derived from an EMBL/GenBank/DDBJ whole genome shotgun (WGS) entry which is preliminary data.</text>
</comment>
<dbReference type="OrthoDB" id="10499011at2759"/>
<dbReference type="Gene3D" id="2.70.130.10">
    <property type="entry name" value="Mannose-6-phosphate receptor binding domain"/>
    <property type="match status" value="1"/>
</dbReference>
<organism evidence="1 2">
    <name type="scientific">Tritrichomonas foetus</name>
    <dbReference type="NCBI Taxonomy" id="1144522"/>
    <lineage>
        <taxon>Eukaryota</taxon>
        <taxon>Metamonada</taxon>
        <taxon>Parabasalia</taxon>
        <taxon>Tritrichomonadida</taxon>
        <taxon>Tritrichomonadidae</taxon>
        <taxon>Tritrichomonas</taxon>
    </lineage>
</organism>
<proteinExistence type="predicted"/>
<dbReference type="VEuPathDB" id="TrichDB:TRFO_41699"/>
<dbReference type="InterPro" id="IPR009011">
    <property type="entry name" value="Man6P_isomerase_rcpt-bd_dom_sf"/>
</dbReference>
<dbReference type="GeneID" id="94848637"/>
<dbReference type="Proteomes" id="UP000179807">
    <property type="component" value="Unassembled WGS sequence"/>
</dbReference>
<sequence>MYSFLLFLVHLSVSREPLYNIEMVSHSKEISKILTKQIIKIPGYQGTTLICAIPDKTIAPTYDDDPSELLSGLTAKRFTILNEEDRLEICIDGESRLNGASLGFHSGFEYTNKSLFSYTEKGAKCNATHSWSLSIEYQCDNTVTKNNFYIPAFWQDDECTVKALIKTSRLCQHTKFSDEHVLNIKCISENDSKLLSIPDIY</sequence>
<dbReference type="AlphaFoldDB" id="A0A1J4L3Q4"/>
<dbReference type="RefSeq" id="XP_068369740.1">
    <property type="nucleotide sequence ID" value="XM_068513933.1"/>
</dbReference>
<reference evidence="1" key="1">
    <citation type="submission" date="2016-10" db="EMBL/GenBank/DDBJ databases">
        <authorList>
            <person name="Benchimol M."/>
            <person name="Almeida L.G."/>
            <person name="Vasconcelos A.T."/>
            <person name="Perreira-Neves A."/>
            <person name="Rosa I.A."/>
            <person name="Tasca T."/>
            <person name="Bogo M.R."/>
            <person name="de Souza W."/>
        </authorList>
    </citation>
    <scope>NUCLEOTIDE SEQUENCE [LARGE SCALE GENOMIC DNA]</scope>
    <source>
        <strain evidence="1">K</strain>
    </source>
</reference>
<evidence type="ECO:0008006" key="3">
    <source>
        <dbReference type="Google" id="ProtNLM"/>
    </source>
</evidence>
<gene>
    <name evidence="1" type="ORF">TRFO_41699</name>
</gene>
<protein>
    <recommendedName>
        <fullName evidence="3">MRH domain-containing protein</fullName>
    </recommendedName>
</protein>
<name>A0A1J4L3Q4_9EUKA</name>
<accession>A0A1J4L3Q4</accession>
<keyword evidence="2" id="KW-1185">Reference proteome</keyword>